<protein>
    <submittedName>
        <fullName evidence="10">Sugar transferase</fullName>
    </submittedName>
</protein>
<dbReference type="PANTHER" id="PTHR30576">
    <property type="entry name" value="COLANIC BIOSYNTHESIS UDP-GLUCOSE LIPID CARRIER TRANSFERASE"/>
    <property type="match status" value="1"/>
</dbReference>
<gene>
    <name evidence="10" type="ORF">IAB38_03450</name>
</gene>
<dbReference type="GO" id="GO:0016780">
    <property type="term" value="F:phosphotransferase activity, for other substituted phosphate groups"/>
    <property type="evidence" value="ECO:0007669"/>
    <property type="project" value="TreeGrafter"/>
</dbReference>
<dbReference type="GO" id="GO:0005886">
    <property type="term" value="C:plasma membrane"/>
    <property type="evidence" value="ECO:0007669"/>
    <property type="project" value="UniProtKB-SubCell"/>
</dbReference>
<organism evidence="10 11">
    <name type="scientific">Candidatus Onthousia excrementipullorum</name>
    <dbReference type="NCBI Taxonomy" id="2840884"/>
    <lineage>
        <taxon>Bacteria</taxon>
        <taxon>Bacillati</taxon>
        <taxon>Bacillota</taxon>
        <taxon>Bacilli</taxon>
        <taxon>Candidatus Onthousia</taxon>
    </lineage>
</organism>
<evidence type="ECO:0000256" key="5">
    <source>
        <dbReference type="ARBA" id="ARBA00022692"/>
    </source>
</evidence>
<feature type="transmembrane region" description="Helical" evidence="8">
    <location>
        <begin position="56"/>
        <end position="79"/>
    </location>
</feature>
<proteinExistence type="inferred from homology"/>
<comment type="caution">
    <text evidence="10">The sequence shown here is derived from an EMBL/GenBank/DDBJ whole genome shotgun (WGS) entry which is preliminary data.</text>
</comment>
<evidence type="ECO:0000256" key="4">
    <source>
        <dbReference type="ARBA" id="ARBA00022679"/>
    </source>
</evidence>
<evidence type="ECO:0000313" key="10">
    <source>
        <dbReference type="EMBL" id="HIR59085.1"/>
    </source>
</evidence>
<evidence type="ECO:0000256" key="8">
    <source>
        <dbReference type="SAM" id="Phobius"/>
    </source>
</evidence>
<evidence type="ECO:0000256" key="2">
    <source>
        <dbReference type="ARBA" id="ARBA00006464"/>
    </source>
</evidence>
<name>A0A9D1DU07_9FIRM</name>
<keyword evidence="6 8" id="KW-1133">Transmembrane helix</keyword>
<evidence type="ECO:0000256" key="1">
    <source>
        <dbReference type="ARBA" id="ARBA00004236"/>
    </source>
</evidence>
<comment type="subcellular location">
    <subcellularLocation>
        <location evidence="1">Cell membrane</location>
    </subcellularLocation>
</comment>
<evidence type="ECO:0000256" key="7">
    <source>
        <dbReference type="ARBA" id="ARBA00023136"/>
    </source>
</evidence>
<evidence type="ECO:0000259" key="9">
    <source>
        <dbReference type="Pfam" id="PF02397"/>
    </source>
</evidence>
<dbReference type="Proteomes" id="UP000824232">
    <property type="component" value="Unassembled WGS sequence"/>
</dbReference>
<keyword evidence="7 8" id="KW-0472">Membrane</keyword>
<accession>A0A9D1DU07</accession>
<dbReference type="AlphaFoldDB" id="A0A9D1DU07"/>
<feature type="domain" description="Bacterial sugar transferase" evidence="9">
    <location>
        <begin position="54"/>
        <end position="246"/>
    </location>
</feature>
<reference evidence="10" key="1">
    <citation type="submission" date="2020-10" db="EMBL/GenBank/DDBJ databases">
        <authorList>
            <person name="Gilroy R."/>
        </authorList>
    </citation>
    <scope>NUCLEOTIDE SEQUENCE</scope>
    <source>
        <strain evidence="10">CHK184-20233</strain>
    </source>
</reference>
<sequence>MNEMIDVVDDDNKGKEEDFIKTSEIIVDVNEYEEVKKKVSVLSSVRELVYLFVKRCFDIVCGLIGVVCLVPLIVIVKIVNICNKDFDSIFYFQKRIGKDGKEFKLYKFRSMVINADEILEQTLKNDKKRAEEWKKYQKFENDPRITKIGNILRKTSLDEAPQFINILKGDMSMIGPRPLVPGELDSHNGNHEIYESVRPGITGWWACNGRSATTYEERLELEYYYVKNRSLWLDIKCVFKTISAVICKKGAK</sequence>
<dbReference type="EMBL" id="DVHC01000035">
    <property type="protein sequence ID" value="HIR59085.1"/>
    <property type="molecule type" value="Genomic_DNA"/>
</dbReference>
<evidence type="ECO:0000256" key="6">
    <source>
        <dbReference type="ARBA" id="ARBA00022989"/>
    </source>
</evidence>
<keyword evidence="3" id="KW-1003">Cell membrane</keyword>
<keyword evidence="5 8" id="KW-0812">Transmembrane</keyword>
<dbReference type="PANTHER" id="PTHR30576:SF4">
    <property type="entry name" value="UNDECAPRENYL-PHOSPHATE GALACTOSE PHOSPHOTRANSFERASE"/>
    <property type="match status" value="1"/>
</dbReference>
<comment type="similarity">
    <text evidence="2">Belongs to the bacterial sugar transferase family.</text>
</comment>
<keyword evidence="4 10" id="KW-0808">Transferase</keyword>
<evidence type="ECO:0000313" key="11">
    <source>
        <dbReference type="Proteomes" id="UP000824232"/>
    </source>
</evidence>
<dbReference type="Pfam" id="PF02397">
    <property type="entry name" value="Bac_transf"/>
    <property type="match status" value="1"/>
</dbReference>
<reference evidence="10" key="2">
    <citation type="journal article" date="2021" name="PeerJ">
        <title>Extensive microbial diversity within the chicken gut microbiome revealed by metagenomics and culture.</title>
        <authorList>
            <person name="Gilroy R."/>
            <person name="Ravi A."/>
            <person name="Getino M."/>
            <person name="Pursley I."/>
            <person name="Horton D.L."/>
            <person name="Alikhan N.F."/>
            <person name="Baker D."/>
            <person name="Gharbi K."/>
            <person name="Hall N."/>
            <person name="Watson M."/>
            <person name="Adriaenssens E.M."/>
            <person name="Foster-Nyarko E."/>
            <person name="Jarju S."/>
            <person name="Secka A."/>
            <person name="Antonio M."/>
            <person name="Oren A."/>
            <person name="Chaudhuri R.R."/>
            <person name="La Ragione R."/>
            <person name="Hildebrand F."/>
            <person name="Pallen M.J."/>
        </authorList>
    </citation>
    <scope>NUCLEOTIDE SEQUENCE</scope>
    <source>
        <strain evidence="10">CHK184-20233</strain>
    </source>
</reference>
<dbReference type="InterPro" id="IPR003362">
    <property type="entry name" value="Bact_transf"/>
</dbReference>
<evidence type="ECO:0000256" key="3">
    <source>
        <dbReference type="ARBA" id="ARBA00022475"/>
    </source>
</evidence>